<dbReference type="EMBL" id="CACRTO010000019">
    <property type="protein sequence ID" value="VYU24458.1"/>
    <property type="molecule type" value="Genomic_DNA"/>
</dbReference>
<sequence length="57" mass="6412">MMKVFRGMMTGAIIGMAVTAMVLPQLDRKTQKNLRRVSKRVLNMAEDACCMVSDYIS</sequence>
<gene>
    <name evidence="1" type="ORF">CTLFYP3_01855</name>
</gene>
<organism evidence="1">
    <name type="scientific">Clostridium tertium</name>
    <dbReference type="NCBI Taxonomy" id="1559"/>
    <lineage>
        <taxon>Bacteria</taxon>
        <taxon>Bacillati</taxon>
        <taxon>Bacillota</taxon>
        <taxon>Clostridia</taxon>
        <taxon>Eubacteriales</taxon>
        <taxon>Clostridiaceae</taxon>
        <taxon>Clostridium</taxon>
    </lineage>
</organism>
<name>A0A6N3DAZ1_9CLOT</name>
<evidence type="ECO:0008006" key="2">
    <source>
        <dbReference type="Google" id="ProtNLM"/>
    </source>
</evidence>
<dbReference type="AlphaFoldDB" id="A0A6N3DAZ1"/>
<reference evidence="1" key="1">
    <citation type="submission" date="2019-11" db="EMBL/GenBank/DDBJ databases">
        <authorList>
            <person name="Feng L."/>
        </authorList>
    </citation>
    <scope>NUCLEOTIDE SEQUENCE</scope>
    <source>
        <strain evidence="1">CTertiumLFYP3</strain>
    </source>
</reference>
<dbReference type="RefSeq" id="WP_156626325.1">
    <property type="nucleotide sequence ID" value="NZ_CACRTO010000019.1"/>
</dbReference>
<proteinExistence type="predicted"/>
<protein>
    <recommendedName>
        <fullName evidence="2">YtxH-like protein</fullName>
    </recommendedName>
</protein>
<accession>A0A6N3DAZ1</accession>
<evidence type="ECO:0000313" key="1">
    <source>
        <dbReference type="EMBL" id="VYU24458.1"/>
    </source>
</evidence>